<evidence type="ECO:0000256" key="8">
    <source>
        <dbReference type="ARBA" id="ARBA00022833"/>
    </source>
</evidence>
<evidence type="ECO:0000256" key="3">
    <source>
        <dbReference type="ARBA" id="ARBA00022679"/>
    </source>
</evidence>
<evidence type="ECO:0000256" key="5">
    <source>
        <dbReference type="ARBA" id="ARBA00022705"/>
    </source>
</evidence>
<gene>
    <name evidence="12" type="primary">dnaG</name>
    <name evidence="16" type="ORF">CWS20_11300</name>
</gene>
<dbReference type="GO" id="GO:0000428">
    <property type="term" value="C:DNA-directed RNA polymerase complex"/>
    <property type="evidence" value="ECO:0007669"/>
    <property type="project" value="UniProtKB-KW"/>
</dbReference>
<dbReference type="Gene3D" id="6.10.140.360">
    <property type="match status" value="1"/>
</dbReference>
<keyword evidence="7 12" id="KW-0863">Zinc-finger</keyword>
<dbReference type="InterPro" id="IPR019475">
    <property type="entry name" value="DNA_primase_DnaB-bd"/>
</dbReference>
<keyword evidence="1 12" id="KW-0240">DNA-directed RNA polymerase</keyword>
<comment type="similarity">
    <text evidence="12 13">Belongs to the DnaG primase family.</text>
</comment>
<feature type="zinc finger region" description="CHC2-type" evidence="12 14">
    <location>
        <begin position="40"/>
        <end position="64"/>
    </location>
</feature>
<dbReference type="GO" id="GO:0003899">
    <property type="term" value="F:DNA-directed RNA polymerase activity"/>
    <property type="evidence" value="ECO:0007669"/>
    <property type="project" value="UniProtKB-UniRule"/>
</dbReference>
<evidence type="ECO:0000256" key="14">
    <source>
        <dbReference type="PIRSR" id="PIRSR002811-1"/>
    </source>
</evidence>
<dbReference type="InterPro" id="IPR037068">
    <property type="entry name" value="DNA_primase_core_N_sf"/>
</dbReference>
<feature type="domain" description="Toprim" evidence="15">
    <location>
        <begin position="262"/>
        <end position="343"/>
    </location>
</feature>
<dbReference type="InterPro" id="IPR006171">
    <property type="entry name" value="TOPRIM_dom"/>
</dbReference>
<dbReference type="SMART" id="SM00400">
    <property type="entry name" value="ZnF_CHCC"/>
    <property type="match status" value="1"/>
</dbReference>
<protein>
    <recommendedName>
        <fullName evidence="12 13">DNA primase</fullName>
        <ecNumber evidence="12">2.7.7.101</ecNumber>
    </recommendedName>
</protein>
<reference evidence="16 17" key="1">
    <citation type="journal article" date="2010" name="Int. J. Syst. Evol. Microbiol.">
        <title>Bacillus horneckiae sp. nov., isolated from a spacecraft-assembly clean room.</title>
        <authorList>
            <person name="Vaishampayan P."/>
            <person name="Probst A."/>
            <person name="Krishnamurthi S."/>
            <person name="Ghosh S."/>
            <person name="Osman S."/>
            <person name="McDowall A."/>
            <person name="Ruckmani A."/>
            <person name="Mayilraj S."/>
            <person name="Venkateswaran K."/>
        </authorList>
    </citation>
    <scope>NUCLEOTIDE SEQUENCE [LARGE SCALE GENOMIC DNA]</scope>
    <source>
        <strain evidence="17">1PO1SC</strain>
    </source>
</reference>
<evidence type="ECO:0000256" key="10">
    <source>
        <dbReference type="ARBA" id="ARBA00023125"/>
    </source>
</evidence>
<keyword evidence="4 12" id="KW-0548">Nucleotidyltransferase</keyword>
<dbReference type="InterPro" id="IPR036977">
    <property type="entry name" value="DNA_primase_Znf_CHC2"/>
</dbReference>
<organism evidence="16 17">
    <name type="scientific">Cytobacillus horneckiae</name>
    <dbReference type="NCBI Taxonomy" id="549687"/>
    <lineage>
        <taxon>Bacteria</taxon>
        <taxon>Bacillati</taxon>
        <taxon>Bacillota</taxon>
        <taxon>Bacilli</taxon>
        <taxon>Bacillales</taxon>
        <taxon>Bacillaceae</taxon>
        <taxon>Cytobacillus</taxon>
    </lineage>
</organism>
<dbReference type="PIRSF" id="PIRSF002811">
    <property type="entry name" value="DnaG"/>
    <property type="match status" value="1"/>
</dbReference>
<dbReference type="GO" id="GO:0005524">
    <property type="term" value="F:ATP binding"/>
    <property type="evidence" value="ECO:0007669"/>
    <property type="project" value="InterPro"/>
</dbReference>
<evidence type="ECO:0000256" key="13">
    <source>
        <dbReference type="PIRNR" id="PIRNR002811"/>
    </source>
</evidence>
<dbReference type="Pfam" id="PF08275">
    <property type="entry name" value="DNAG_N"/>
    <property type="match status" value="1"/>
</dbReference>
<dbReference type="Gene3D" id="3.90.580.10">
    <property type="entry name" value="Zinc finger, CHC2-type domain"/>
    <property type="match status" value="1"/>
</dbReference>
<accession>A0A2N0ZHG5</accession>
<evidence type="ECO:0000256" key="1">
    <source>
        <dbReference type="ARBA" id="ARBA00022478"/>
    </source>
</evidence>
<dbReference type="Pfam" id="PF13155">
    <property type="entry name" value="Toprim_2"/>
    <property type="match status" value="1"/>
</dbReference>
<keyword evidence="6 12" id="KW-0479">Metal-binding</keyword>
<keyword evidence="11 12" id="KW-0804">Transcription</keyword>
<dbReference type="NCBIfam" id="TIGR01391">
    <property type="entry name" value="dnaG"/>
    <property type="match status" value="1"/>
</dbReference>
<sequence length="604" mass="69568">MAERIPEEKINEIRQSVDIVDLIGDYVNLTKQGRNYFGLCPFHGENTPSFSVSPDKQIYHCFGCHAGGNSFSFLMDLEGYSFQEAALKLAEKGNVKLEIDSSQLATSIAVSPELQQMHEAHNLLRKFYHHLLVNTKDGQQALEYLLNRGFTMESIEKFQIGYSLNSWDFVCKFLQKRKFPLEIMERAGLVIRREKDNSFFDRFRNRIMFPIFDRKGNPIAFSGRALGDDDPKYLNSPETAIFNKSKILYNFQMARPHIKKLQKAVLFEGFADVISADRAGVENGLATMGTSLTEEHVALIRKNTDSVTVCYDSDQAGIEAANRALEMLTQAGCQVRVAWMPDNLDPDDYIKQYSEEKFRNEVIESSLTYMGFKMRYLRRGKRLNDEGDRLLYIEEVLKEISNLSKAVERDHYLRQLAAEFSLSLEALKQQQKQVYFSKEKQKPMNQGNGRAQAMIMVKPSTELKPAFHNAERRLIAHMLTSSDTTFKVKDLLQGNTFNIDEHQAIFTYLLAYYDSGHSPDSSNFMFFLGDDQLRKVVAHIEMMPVNEEITEKELSDYIKQVLNHQKMIKIKEKIQDEKEAERQKDYAKAALIAMEIIQLRKSLK</sequence>
<dbReference type="EMBL" id="PISD01000021">
    <property type="protein sequence ID" value="PKG28931.1"/>
    <property type="molecule type" value="Genomic_DNA"/>
</dbReference>
<dbReference type="CDD" id="cd03364">
    <property type="entry name" value="TOPRIM_DnaG_primases"/>
    <property type="match status" value="1"/>
</dbReference>
<keyword evidence="3 12" id="KW-0808">Transferase</keyword>
<dbReference type="SUPFAM" id="SSF56731">
    <property type="entry name" value="DNA primase core"/>
    <property type="match status" value="1"/>
</dbReference>
<evidence type="ECO:0000256" key="11">
    <source>
        <dbReference type="ARBA" id="ARBA00023163"/>
    </source>
</evidence>
<comment type="caution">
    <text evidence="16">The sequence shown here is derived from an EMBL/GenBank/DDBJ whole genome shotgun (WGS) entry which is preliminary data.</text>
</comment>
<dbReference type="InterPro" id="IPR030846">
    <property type="entry name" value="DnaG_bac"/>
</dbReference>
<evidence type="ECO:0000256" key="6">
    <source>
        <dbReference type="ARBA" id="ARBA00022723"/>
    </source>
</evidence>
<dbReference type="GO" id="GO:0005737">
    <property type="term" value="C:cytoplasm"/>
    <property type="evidence" value="ECO:0007669"/>
    <property type="project" value="TreeGrafter"/>
</dbReference>
<keyword evidence="8 12" id="KW-0862">Zinc</keyword>
<dbReference type="InterPro" id="IPR006295">
    <property type="entry name" value="DNA_primase_DnaG"/>
</dbReference>
<comment type="cofactor">
    <cofactor evidence="12 13 14">
        <name>Zn(2+)</name>
        <dbReference type="ChEBI" id="CHEBI:29105"/>
    </cofactor>
    <text evidence="12 13 14">Binds 1 zinc ion per monomer.</text>
</comment>
<dbReference type="SMART" id="SM00493">
    <property type="entry name" value="TOPRIM"/>
    <property type="match status" value="1"/>
</dbReference>
<evidence type="ECO:0000256" key="4">
    <source>
        <dbReference type="ARBA" id="ARBA00022695"/>
    </source>
</evidence>
<dbReference type="GO" id="GO:1990077">
    <property type="term" value="C:primosome complex"/>
    <property type="evidence" value="ECO:0007669"/>
    <property type="project" value="UniProtKB-KW"/>
</dbReference>
<evidence type="ECO:0000259" key="15">
    <source>
        <dbReference type="PROSITE" id="PS50880"/>
    </source>
</evidence>
<evidence type="ECO:0000256" key="9">
    <source>
        <dbReference type="ARBA" id="ARBA00022842"/>
    </source>
</evidence>
<comment type="catalytic activity">
    <reaction evidence="12">
        <text>ssDNA + n NTP = ssDNA/pppN(pN)n-1 hybrid + (n-1) diphosphate.</text>
        <dbReference type="EC" id="2.7.7.101"/>
    </reaction>
</comment>
<dbReference type="RefSeq" id="WP_066201292.1">
    <property type="nucleotide sequence ID" value="NZ_JARMMB010000007.1"/>
</dbReference>
<keyword evidence="2 12" id="KW-0639">Primosome</keyword>
<keyword evidence="9" id="KW-0460">Magnesium</keyword>
<proteinExistence type="inferred from homology"/>
<dbReference type="SUPFAM" id="SSF48024">
    <property type="entry name" value="N-terminal domain of DnaB helicase"/>
    <property type="match status" value="1"/>
</dbReference>
<dbReference type="HAMAP" id="MF_00974">
    <property type="entry name" value="DNA_primase_DnaG"/>
    <property type="match status" value="1"/>
</dbReference>
<keyword evidence="10 12" id="KW-0238">DNA-binding</keyword>
<dbReference type="InterPro" id="IPR016136">
    <property type="entry name" value="DNA_helicase_N/primase_C"/>
</dbReference>
<dbReference type="GO" id="GO:0003678">
    <property type="term" value="F:DNA helicase activity"/>
    <property type="evidence" value="ECO:0007669"/>
    <property type="project" value="InterPro"/>
</dbReference>
<evidence type="ECO:0000256" key="2">
    <source>
        <dbReference type="ARBA" id="ARBA00022515"/>
    </source>
</evidence>
<evidence type="ECO:0000313" key="17">
    <source>
        <dbReference type="Proteomes" id="UP000233343"/>
    </source>
</evidence>
<dbReference type="Pfam" id="PF00772">
    <property type="entry name" value="DnaB"/>
    <property type="match status" value="1"/>
</dbReference>
<evidence type="ECO:0000313" key="16">
    <source>
        <dbReference type="EMBL" id="PKG28931.1"/>
    </source>
</evidence>
<dbReference type="InterPro" id="IPR013264">
    <property type="entry name" value="DNAG_N"/>
</dbReference>
<evidence type="ECO:0000256" key="12">
    <source>
        <dbReference type="HAMAP-Rule" id="MF_00974"/>
    </source>
</evidence>
<evidence type="ECO:0000256" key="7">
    <source>
        <dbReference type="ARBA" id="ARBA00022771"/>
    </source>
</evidence>
<keyword evidence="5 12" id="KW-0235">DNA replication</keyword>
<dbReference type="Gene3D" id="3.40.1360.10">
    <property type="match status" value="1"/>
</dbReference>
<dbReference type="SUPFAM" id="SSF57783">
    <property type="entry name" value="Zinc beta-ribbon"/>
    <property type="match status" value="1"/>
</dbReference>
<keyword evidence="17" id="KW-1185">Reference proteome</keyword>
<dbReference type="Gene3D" id="1.10.860.10">
    <property type="entry name" value="DNAb Helicase, Chain A"/>
    <property type="match status" value="1"/>
</dbReference>
<dbReference type="AlphaFoldDB" id="A0A2N0ZHG5"/>
<comment type="domain">
    <text evidence="12">Contains an N-terminal zinc-binding domain, a central core domain that contains the primase activity, and a C-terminal DnaB-binding domain.</text>
</comment>
<comment type="subunit">
    <text evidence="12">Monomer. Interacts with DnaB.</text>
</comment>
<dbReference type="FunFam" id="3.90.980.10:FF:000001">
    <property type="entry name" value="DNA primase"/>
    <property type="match status" value="1"/>
</dbReference>
<dbReference type="InterPro" id="IPR002694">
    <property type="entry name" value="Znf_CHC2"/>
</dbReference>
<dbReference type="InterPro" id="IPR050219">
    <property type="entry name" value="DnaG_primase"/>
</dbReference>
<dbReference type="Pfam" id="PF01807">
    <property type="entry name" value="Zn_ribbon_DnaG"/>
    <property type="match status" value="1"/>
</dbReference>
<dbReference type="Pfam" id="PF10410">
    <property type="entry name" value="DnaB_bind"/>
    <property type="match status" value="1"/>
</dbReference>
<dbReference type="EC" id="2.7.7.101" evidence="12"/>
<dbReference type="FunFam" id="3.90.580.10:FF:000001">
    <property type="entry name" value="DNA primase"/>
    <property type="match status" value="1"/>
</dbReference>
<name>A0A2N0ZHG5_9BACI</name>
<dbReference type="InterPro" id="IPR036185">
    <property type="entry name" value="DNA_heli_DnaB-like_N_sf"/>
</dbReference>
<dbReference type="InterPro" id="IPR034151">
    <property type="entry name" value="TOPRIM_DnaG_bac"/>
</dbReference>
<dbReference type="Gene3D" id="3.90.980.10">
    <property type="entry name" value="DNA primase, catalytic core, N-terminal domain"/>
    <property type="match status" value="1"/>
</dbReference>
<dbReference type="GO" id="GO:0006269">
    <property type="term" value="P:DNA replication, synthesis of primer"/>
    <property type="evidence" value="ECO:0007669"/>
    <property type="project" value="UniProtKB-UniRule"/>
</dbReference>
<dbReference type="PANTHER" id="PTHR30313">
    <property type="entry name" value="DNA PRIMASE"/>
    <property type="match status" value="1"/>
</dbReference>
<dbReference type="GO" id="GO:0003677">
    <property type="term" value="F:DNA binding"/>
    <property type="evidence" value="ECO:0007669"/>
    <property type="project" value="UniProtKB-KW"/>
</dbReference>
<dbReference type="GO" id="GO:0008270">
    <property type="term" value="F:zinc ion binding"/>
    <property type="evidence" value="ECO:0007669"/>
    <property type="project" value="UniProtKB-UniRule"/>
</dbReference>
<dbReference type="PROSITE" id="PS50880">
    <property type="entry name" value="TOPRIM"/>
    <property type="match status" value="1"/>
</dbReference>
<comment type="function">
    <text evidence="12 13">RNA polymerase that catalyzes the synthesis of short RNA molecules used as primers for DNA polymerase during DNA replication.</text>
</comment>
<dbReference type="PANTHER" id="PTHR30313:SF2">
    <property type="entry name" value="DNA PRIMASE"/>
    <property type="match status" value="1"/>
</dbReference>
<dbReference type="Proteomes" id="UP000233343">
    <property type="component" value="Unassembled WGS sequence"/>
</dbReference>
<dbReference type="InterPro" id="IPR007693">
    <property type="entry name" value="DNA_helicase_DnaB-like_N"/>
</dbReference>